<feature type="transmembrane region" description="Helical" evidence="7">
    <location>
        <begin position="294"/>
        <end position="318"/>
    </location>
</feature>
<accession>A0A8J6M9F4</accession>
<gene>
    <name evidence="8" type="ORF">H8S57_05480</name>
</gene>
<keyword evidence="4 7" id="KW-0812">Transmembrane</keyword>
<dbReference type="InterPro" id="IPR052031">
    <property type="entry name" value="Membrane_Transporter-Flippase"/>
</dbReference>
<dbReference type="GO" id="GO:0015297">
    <property type="term" value="F:antiporter activity"/>
    <property type="evidence" value="ECO:0007669"/>
    <property type="project" value="InterPro"/>
</dbReference>
<comment type="subcellular location">
    <subcellularLocation>
        <location evidence="1">Cell membrane</location>
        <topology evidence="1">Multi-pass membrane protein</topology>
    </subcellularLocation>
</comment>
<evidence type="ECO:0000256" key="4">
    <source>
        <dbReference type="ARBA" id="ARBA00022692"/>
    </source>
</evidence>
<dbReference type="InterPro" id="IPR002528">
    <property type="entry name" value="MATE_fam"/>
</dbReference>
<protein>
    <submittedName>
        <fullName evidence="8">MATE family efflux transporter</fullName>
    </submittedName>
</protein>
<dbReference type="CDD" id="cd13138">
    <property type="entry name" value="MATE_yoeA_like"/>
    <property type="match status" value="1"/>
</dbReference>
<evidence type="ECO:0000256" key="6">
    <source>
        <dbReference type="ARBA" id="ARBA00023136"/>
    </source>
</evidence>
<feature type="transmembrane region" description="Helical" evidence="7">
    <location>
        <begin position="214"/>
        <end position="236"/>
    </location>
</feature>
<dbReference type="GO" id="GO:0042910">
    <property type="term" value="F:xenobiotic transmembrane transporter activity"/>
    <property type="evidence" value="ECO:0007669"/>
    <property type="project" value="InterPro"/>
</dbReference>
<feature type="transmembrane region" description="Helical" evidence="7">
    <location>
        <begin position="164"/>
        <end position="188"/>
    </location>
</feature>
<evidence type="ECO:0000313" key="8">
    <source>
        <dbReference type="EMBL" id="MBC5733175.1"/>
    </source>
</evidence>
<name>A0A8J6M9F4_9FIRM</name>
<organism evidence="8 9">
    <name type="scientific">Lawsonibacter hominis</name>
    <dbReference type="NCBI Taxonomy" id="2763053"/>
    <lineage>
        <taxon>Bacteria</taxon>
        <taxon>Bacillati</taxon>
        <taxon>Bacillota</taxon>
        <taxon>Clostridia</taxon>
        <taxon>Eubacteriales</taxon>
        <taxon>Oscillospiraceae</taxon>
        <taxon>Lawsonibacter</taxon>
    </lineage>
</organism>
<proteinExistence type="predicted"/>
<feature type="transmembrane region" description="Helical" evidence="7">
    <location>
        <begin position="330"/>
        <end position="348"/>
    </location>
</feature>
<keyword evidence="5 7" id="KW-1133">Transmembrane helix</keyword>
<dbReference type="PANTHER" id="PTHR43549">
    <property type="entry name" value="MULTIDRUG RESISTANCE PROTEIN YPNP-RELATED"/>
    <property type="match status" value="1"/>
</dbReference>
<dbReference type="PIRSF" id="PIRSF006603">
    <property type="entry name" value="DinF"/>
    <property type="match status" value="1"/>
</dbReference>
<reference evidence="8" key="1">
    <citation type="submission" date="2020-08" db="EMBL/GenBank/DDBJ databases">
        <title>Genome public.</title>
        <authorList>
            <person name="Liu C."/>
            <person name="Sun Q."/>
        </authorList>
    </citation>
    <scope>NUCLEOTIDE SEQUENCE</scope>
    <source>
        <strain evidence="8">NSJ-51</strain>
    </source>
</reference>
<dbReference type="Proteomes" id="UP000661435">
    <property type="component" value="Unassembled WGS sequence"/>
</dbReference>
<keyword evidence="2" id="KW-0813">Transport</keyword>
<dbReference type="AlphaFoldDB" id="A0A8J6M9F4"/>
<sequence length="428" mass="45342">MKAFNELVDTFFIGQIANSVAAQAGVSISWPLLNIFASFQVGFGVAGVAVISQLLGAEKREQARENAGVLVVVAVLFGAALNVLLYWAAPAVMGLMRAQGDVLACAVAYLRVRSFELVFTFLFYAFQAVRQAQGDTVTPVLLSVSAVALNILLTGVFVQGLGLGVFGAGLATVLGNAAVAPVCLILLFRPGQSLFLTRTQLRVRPAVLARLCRVAAPAAASQALSSLGFLVLQTVILSYGDHVAAAFSIGNKISNILLMPVLALGSVLAAYVGQNIGAGQGGRARRAYVVSRNLGLLIAVAGSLLLMPFRAGMVQLLSNDAATQAAALEYMFWVLLTQPLMALFQNYLGVFNGSGNTHCAFILSTCRLWAIRLPLIMLFRHATSIGAAGVWYAMNISNFLILIVGALLFRRVDFTPCRAAAEKEPDKT</sequence>
<evidence type="ECO:0000256" key="1">
    <source>
        <dbReference type="ARBA" id="ARBA00004651"/>
    </source>
</evidence>
<feature type="transmembrane region" description="Helical" evidence="7">
    <location>
        <begin position="108"/>
        <end position="126"/>
    </location>
</feature>
<dbReference type="NCBIfam" id="TIGR00797">
    <property type="entry name" value="matE"/>
    <property type="match status" value="1"/>
</dbReference>
<dbReference type="InterPro" id="IPR048279">
    <property type="entry name" value="MdtK-like"/>
</dbReference>
<evidence type="ECO:0000256" key="5">
    <source>
        <dbReference type="ARBA" id="ARBA00022989"/>
    </source>
</evidence>
<keyword evidence="9" id="KW-1185">Reference proteome</keyword>
<feature type="transmembrane region" description="Helical" evidence="7">
    <location>
        <begin position="256"/>
        <end position="273"/>
    </location>
</feature>
<feature type="transmembrane region" description="Helical" evidence="7">
    <location>
        <begin position="360"/>
        <end position="379"/>
    </location>
</feature>
<keyword evidence="6 7" id="KW-0472">Membrane</keyword>
<dbReference type="GO" id="GO:0005886">
    <property type="term" value="C:plasma membrane"/>
    <property type="evidence" value="ECO:0007669"/>
    <property type="project" value="UniProtKB-SubCell"/>
</dbReference>
<feature type="transmembrane region" description="Helical" evidence="7">
    <location>
        <begin position="35"/>
        <end position="55"/>
    </location>
</feature>
<dbReference type="PANTHER" id="PTHR43549:SF2">
    <property type="entry name" value="MULTIDRUG RESISTANCE PROTEIN NORM-RELATED"/>
    <property type="match status" value="1"/>
</dbReference>
<evidence type="ECO:0000256" key="2">
    <source>
        <dbReference type="ARBA" id="ARBA00022448"/>
    </source>
</evidence>
<feature type="transmembrane region" description="Helical" evidence="7">
    <location>
        <begin position="67"/>
        <end position="88"/>
    </location>
</feature>
<evidence type="ECO:0000313" key="9">
    <source>
        <dbReference type="Proteomes" id="UP000661435"/>
    </source>
</evidence>
<evidence type="ECO:0000256" key="3">
    <source>
        <dbReference type="ARBA" id="ARBA00022475"/>
    </source>
</evidence>
<evidence type="ECO:0000256" key="7">
    <source>
        <dbReference type="SAM" id="Phobius"/>
    </source>
</evidence>
<dbReference type="EMBL" id="JACOPP010000005">
    <property type="protein sequence ID" value="MBC5733175.1"/>
    <property type="molecule type" value="Genomic_DNA"/>
</dbReference>
<comment type="caution">
    <text evidence="8">The sequence shown here is derived from an EMBL/GenBank/DDBJ whole genome shotgun (WGS) entry which is preliminary data.</text>
</comment>
<keyword evidence="3" id="KW-1003">Cell membrane</keyword>
<dbReference type="Pfam" id="PF01554">
    <property type="entry name" value="MatE"/>
    <property type="match status" value="2"/>
</dbReference>
<feature type="transmembrane region" description="Helical" evidence="7">
    <location>
        <begin position="138"/>
        <end position="158"/>
    </location>
</feature>
<feature type="transmembrane region" description="Helical" evidence="7">
    <location>
        <begin position="391"/>
        <end position="409"/>
    </location>
</feature>